<protein>
    <submittedName>
        <fullName evidence="3">Uncharacterized protein</fullName>
    </submittedName>
</protein>
<gene>
    <name evidence="3" type="ORF">B0F90DRAFT_1707482</name>
</gene>
<feature type="transmembrane region" description="Helical" evidence="2">
    <location>
        <begin position="141"/>
        <end position="165"/>
    </location>
</feature>
<dbReference type="EMBL" id="WTXG01000008">
    <property type="protein sequence ID" value="KAI0303624.1"/>
    <property type="molecule type" value="Genomic_DNA"/>
</dbReference>
<evidence type="ECO:0000313" key="3">
    <source>
        <dbReference type="EMBL" id="KAI0303624.1"/>
    </source>
</evidence>
<dbReference type="AlphaFoldDB" id="A0AAD4M6W4"/>
<organism evidence="3 4">
    <name type="scientific">Multifurca ochricompacta</name>
    <dbReference type="NCBI Taxonomy" id="376703"/>
    <lineage>
        <taxon>Eukaryota</taxon>
        <taxon>Fungi</taxon>
        <taxon>Dikarya</taxon>
        <taxon>Basidiomycota</taxon>
        <taxon>Agaricomycotina</taxon>
        <taxon>Agaricomycetes</taxon>
        <taxon>Russulales</taxon>
        <taxon>Russulaceae</taxon>
        <taxon>Multifurca</taxon>
    </lineage>
</organism>
<evidence type="ECO:0000256" key="2">
    <source>
        <dbReference type="SAM" id="Phobius"/>
    </source>
</evidence>
<accession>A0AAD4M6W4</accession>
<keyword evidence="4" id="KW-1185">Reference proteome</keyword>
<name>A0AAD4M6W4_9AGAM</name>
<evidence type="ECO:0000256" key="1">
    <source>
        <dbReference type="SAM" id="MobiDB-lite"/>
    </source>
</evidence>
<comment type="caution">
    <text evidence="3">The sequence shown here is derived from an EMBL/GenBank/DDBJ whole genome shotgun (WGS) entry which is preliminary data.</text>
</comment>
<evidence type="ECO:0000313" key="4">
    <source>
        <dbReference type="Proteomes" id="UP001203297"/>
    </source>
</evidence>
<feature type="region of interest" description="Disordered" evidence="1">
    <location>
        <begin position="45"/>
        <end position="85"/>
    </location>
</feature>
<proteinExistence type="predicted"/>
<reference evidence="3" key="1">
    <citation type="journal article" date="2022" name="New Phytol.">
        <title>Evolutionary transition to the ectomycorrhizal habit in the genomes of a hyperdiverse lineage of mushroom-forming fungi.</title>
        <authorList>
            <person name="Looney B."/>
            <person name="Miyauchi S."/>
            <person name="Morin E."/>
            <person name="Drula E."/>
            <person name="Courty P.E."/>
            <person name="Kohler A."/>
            <person name="Kuo A."/>
            <person name="LaButti K."/>
            <person name="Pangilinan J."/>
            <person name="Lipzen A."/>
            <person name="Riley R."/>
            <person name="Andreopoulos W."/>
            <person name="He G."/>
            <person name="Johnson J."/>
            <person name="Nolan M."/>
            <person name="Tritt A."/>
            <person name="Barry K.W."/>
            <person name="Grigoriev I.V."/>
            <person name="Nagy L.G."/>
            <person name="Hibbett D."/>
            <person name="Henrissat B."/>
            <person name="Matheny P.B."/>
            <person name="Labbe J."/>
            <person name="Martin F.M."/>
        </authorList>
    </citation>
    <scope>NUCLEOTIDE SEQUENCE</scope>
    <source>
        <strain evidence="3">BPL690</strain>
    </source>
</reference>
<keyword evidence="2" id="KW-0472">Membrane</keyword>
<dbReference type="Proteomes" id="UP001203297">
    <property type="component" value="Unassembled WGS sequence"/>
</dbReference>
<keyword evidence="2" id="KW-1133">Transmembrane helix</keyword>
<sequence>MALHWKRDVHSFTELKYYVEIIQFAHPTTGTMTVPFQRRTQSSIAVSPHQDESAVPPHVPETSGHHSKSPLATPTGGVTKPTSKAHNSYIPPTRSFALGSGYLPGLYTAIAHNGDLRRRIQESPDDFEEFQMHLRRVQELLFGWLVMLYHLVVVVTWYTLVIAIARLTVGLFKRYTTIVKSRIPFVFVRSVNRAKSLRCNISANYLPVDFTHLQAYNSSQATPRLGRGSEFRS</sequence>
<keyword evidence="2" id="KW-0812">Transmembrane</keyword>